<proteinExistence type="inferred from homology"/>
<dbReference type="Gene3D" id="3.40.50.720">
    <property type="entry name" value="NAD(P)-binding Rossmann-like Domain"/>
    <property type="match status" value="1"/>
</dbReference>
<sequence length="371" mass="40127">MAVSQASPTSRSNASHWLQYFTLDLVLRALNRTFLHPFIAWLIPLCLRAQVTPFSHPSFIIATAYATVLTLLYAVAVINKRIAYGLPRDVDLEEEVVVVTGGASGVGLLIAQMYGMRGVSVAVLDVKRPDEKQGLGFEEMPSVEYYQCDVGDRSQVEEVARRIEHDLGTPTILINCVAASINGLPLLDLPHSAIQKTIHANLSSFFHTLQIFLPGMLASPSGGTIVTVSSVLGYLTAAGLSDYTATKAAITAAHRTLEAELRLSDAGEKVKTILVETGQIATQLFERVETPNNFFAPILQPVQVAREIVSVVDSGNGGLIRMPAFASLVSWYTVLPASIQKLARYVSGIDRAVQKAGYAVEKDSSKRSKAD</sequence>
<keyword evidence="3" id="KW-0812">Transmembrane</keyword>
<dbReference type="RefSeq" id="XP_002582536.1">
    <property type="nucleotide sequence ID" value="XM_002582490.1"/>
</dbReference>
<gene>
    <name evidence="4" type="ORF">UREG_07309</name>
</gene>
<dbReference type="EMBL" id="CH476619">
    <property type="protein sequence ID" value="EEP82444.1"/>
    <property type="molecule type" value="Genomic_DNA"/>
</dbReference>
<dbReference type="SUPFAM" id="SSF51735">
    <property type="entry name" value="NAD(P)-binding Rossmann-fold domains"/>
    <property type="match status" value="1"/>
</dbReference>
<dbReference type="eggNOG" id="KOG1201">
    <property type="taxonomic scope" value="Eukaryota"/>
</dbReference>
<dbReference type="GeneID" id="8443943"/>
<dbReference type="VEuPathDB" id="FungiDB:UREG_07309"/>
<dbReference type="OMA" id="NWYAVLP"/>
<dbReference type="GO" id="GO:0016616">
    <property type="term" value="F:oxidoreductase activity, acting on the CH-OH group of donors, NAD or NADP as acceptor"/>
    <property type="evidence" value="ECO:0007669"/>
    <property type="project" value="TreeGrafter"/>
</dbReference>
<dbReference type="PANTHER" id="PTHR24322:SF736">
    <property type="entry name" value="RETINOL DEHYDROGENASE 10"/>
    <property type="match status" value="1"/>
</dbReference>
<dbReference type="InterPro" id="IPR002347">
    <property type="entry name" value="SDR_fam"/>
</dbReference>
<dbReference type="KEGG" id="ure:UREG_07309"/>
<accession>C4JYQ8</accession>
<dbReference type="OrthoDB" id="5840532at2759"/>
<evidence type="ECO:0000256" key="1">
    <source>
        <dbReference type="ARBA" id="ARBA00006484"/>
    </source>
</evidence>
<keyword evidence="3" id="KW-1133">Transmembrane helix</keyword>
<dbReference type="InterPro" id="IPR036291">
    <property type="entry name" value="NAD(P)-bd_dom_sf"/>
</dbReference>
<organism evidence="4 5">
    <name type="scientific">Uncinocarpus reesii (strain UAMH 1704)</name>
    <dbReference type="NCBI Taxonomy" id="336963"/>
    <lineage>
        <taxon>Eukaryota</taxon>
        <taxon>Fungi</taxon>
        <taxon>Dikarya</taxon>
        <taxon>Ascomycota</taxon>
        <taxon>Pezizomycotina</taxon>
        <taxon>Eurotiomycetes</taxon>
        <taxon>Eurotiomycetidae</taxon>
        <taxon>Onygenales</taxon>
        <taxon>Onygenaceae</taxon>
        <taxon>Uncinocarpus</taxon>
    </lineage>
</organism>
<keyword evidence="3" id="KW-0472">Membrane</keyword>
<protein>
    <submittedName>
        <fullName evidence="4">Uncharacterized protein</fullName>
    </submittedName>
</protein>
<dbReference type="HOGENOM" id="CLU_010194_5_1_1"/>
<dbReference type="AlphaFoldDB" id="C4JYQ8"/>
<feature type="transmembrane region" description="Helical" evidence="3">
    <location>
        <begin position="57"/>
        <end position="78"/>
    </location>
</feature>
<keyword evidence="2" id="KW-0560">Oxidoreductase</keyword>
<dbReference type="PRINTS" id="PR00081">
    <property type="entry name" value="GDHRDH"/>
</dbReference>
<dbReference type="Proteomes" id="UP000002058">
    <property type="component" value="Unassembled WGS sequence"/>
</dbReference>
<evidence type="ECO:0000256" key="3">
    <source>
        <dbReference type="SAM" id="Phobius"/>
    </source>
</evidence>
<keyword evidence="5" id="KW-1185">Reference proteome</keyword>
<reference evidence="5" key="1">
    <citation type="journal article" date="2009" name="Genome Res.">
        <title>Comparative genomic analyses of the human fungal pathogens Coccidioides and their relatives.</title>
        <authorList>
            <person name="Sharpton T.J."/>
            <person name="Stajich J.E."/>
            <person name="Rounsley S.D."/>
            <person name="Gardner M.J."/>
            <person name="Wortman J.R."/>
            <person name="Jordar V.S."/>
            <person name="Maiti R."/>
            <person name="Kodira C.D."/>
            <person name="Neafsey D.E."/>
            <person name="Zeng Q."/>
            <person name="Hung C.-Y."/>
            <person name="McMahan C."/>
            <person name="Muszewska A."/>
            <person name="Grynberg M."/>
            <person name="Mandel M.A."/>
            <person name="Kellner E.M."/>
            <person name="Barker B.M."/>
            <person name="Galgiani J.N."/>
            <person name="Orbach M.J."/>
            <person name="Kirkland T.N."/>
            <person name="Cole G.T."/>
            <person name="Henn M.R."/>
            <person name="Birren B.W."/>
            <person name="Taylor J.W."/>
        </authorList>
    </citation>
    <scope>NUCLEOTIDE SEQUENCE [LARGE SCALE GENOMIC DNA]</scope>
    <source>
        <strain evidence="5">UAMH 1704</strain>
    </source>
</reference>
<comment type="similarity">
    <text evidence="1">Belongs to the short-chain dehydrogenases/reductases (SDR) family.</text>
</comment>
<name>C4JYQ8_UNCRE</name>
<evidence type="ECO:0000256" key="2">
    <source>
        <dbReference type="ARBA" id="ARBA00023002"/>
    </source>
</evidence>
<evidence type="ECO:0000313" key="4">
    <source>
        <dbReference type="EMBL" id="EEP82444.1"/>
    </source>
</evidence>
<evidence type="ECO:0000313" key="5">
    <source>
        <dbReference type="Proteomes" id="UP000002058"/>
    </source>
</evidence>
<dbReference type="FunCoup" id="C4JYQ8">
    <property type="interactions" value="450"/>
</dbReference>
<dbReference type="InParanoid" id="C4JYQ8"/>
<dbReference type="PANTHER" id="PTHR24322">
    <property type="entry name" value="PKSB"/>
    <property type="match status" value="1"/>
</dbReference>
<dbReference type="Pfam" id="PF00106">
    <property type="entry name" value="adh_short"/>
    <property type="match status" value="1"/>
</dbReference>